<dbReference type="PANTHER" id="PTHR13946:SF28">
    <property type="entry name" value="DNA-DIRECTED RNA POLYMERASES I AND III SUBUNIT RPAC2"/>
    <property type="match status" value="1"/>
</dbReference>
<evidence type="ECO:0000259" key="7">
    <source>
        <dbReference type="Pfam" id="PF13656"/>
    </source>
</evidence>
<dbReference type="GO" id="GO:0006362">
    <property type="term" value="P:transcription elongation by RNA polymerase I"/>
    <property type="evidence" value="ECO:0007669"/>
    <property type="project" value="TreeGrafter"/>
</dbReference>
<dbReference type="InterPro" id="IPR009025">
    <property type="entry name" value="RBP11-like_dimer"/>
</dbReference>
<evidence type="ECO:0000256" key="4">
    <source>
        <dbReference type="ARBA" id="ARBA00023242"/>
    </source>
</evidence>
<evidence type="ECO:0000256" key="3">
    <source>
        <dbReference type="ARBA" id="ARBA00023163"/>
    </source>
</evidence>
<accession>A0A7S1BWM0</accession>
<protein>
    <recommendedName>
        <fullName evidence="7">DNA-directed RNA polymerase RBP11-like dimerisation domain-containing protein</fullName>
    </recommendedName>
</protein>
<dbReference type="InterPro" id="IPR022905">
    <property type="entry name" value="Rpo11-like"/>
</dbReference>
<dbReference type="GO" id="GO:0046983">
    <property type="term" value="F:protein dimerization activity"/>
    <property type="evidence" value="ECO:0007669"/>
    <property type="project" value="InterPro"/>
</dbReference>
<comment type="similarity">
    <text evidence="5">Belongs to the archaeal Rpo11/eukaryotic RPB11/RPC19 RNA polymerase subunit family.</text>
</comment>
<dbReference type="PANTHER" id="PTHR13946">
    <property type="entry name" value="DNA-DIRECTED RNA POLYMERASE I,II,III"/>
    <property type="match status" value="1"/>
</dbReference>
<dbReference type="GO" id="GO:0005736">
    <property type="term" value="C:RNA polymerase I complex"/>
    <property type="evidence" value="ECO:0007669"/>
    <property type="project" value="TreeGrafter"/>
</dbReference>
<dbReference type="GO" id="GO:0005666">
    <property type="term" value="C:RNA polymerase III complex"/>
    <property type="evidence" value="ECO:0007669"/>
    <property type="project" value="TreeGrafter"/>
</dbReference>
<dbReference type="AlphaFoldDB" id="A0A7S1BWM0"/>
<keyword evidence="3" id="KW-0804">Transcription</keyword>
<dbReference type="SUPFAM" id="SSF55257">
    <property type="entry name" value="RBP11-like subunits of RNA polymerase"/>
    <property type="match status" value="1"/>
</dbReference>
<dbReference type="EMBL" id="HBFR01037703">
    <property type="protein sequence ID" value="CAD8900260.1"/>
    <property type="molecule type" value="Transcribed_RNA"/>
</dbReference>
<feature type="compositionally biased region" description="Acidic residues" evidence="6">
    <location>
        <begin position="127"/>
        <end position="151"/>
    </location>
</feature>
<organism evidence="8">
    <name type="scientific">Corethron hystrix</name>
    <dbReference type="NCBI Taxonomy" id="216773"/>
    <lineage>
        <taxon>Eukaryota</taxon>
        <taxon>Sar</taxon>
        <taxon>Stramenopiles</taxon>
        <taxon>Ochrophyta</taxon>
        <taxon>Bacillariophyta</taxon>
        <taxon>Coscinodiscophyceae</taxon>
        <taxon>Corethrophycidae</taxon>
        <taxon>Corethrales</taxon>
        <taxon>Corethraceae</taxon>
        <taxon>Corethron</taxon>
    </lineage>
</organism>
<dbReference type="InterPro" id="IPR033898">
    <property type="entry name" value="RNAP_AC19"/>
</dbReference>
<keyword evidence="4" id="KW-0539">Nucleus</keyword>
<evidence type="ECO:0000256" key="2">
    <source>
        <dbReference type="ARBA" id="ARBA00022478"/>
    </source>
</evidence>
<reference evidence="8" key="1">
    <citation type="submission" date="2021-01" db="EMBL/GenBank/DDBJ databases">
        <authorList>
            <person name="Corre E."/>
            <person name="Pelletier E."/>
            <person name="Niang G."/>
            <person name="Scheremetjew M."/>
            <person name="Finn R."/>
            <person name="Kale V."/>
            <person name="Holt S."/>
            <person name="Cochrane G."/>
            <person name="Meng A."/>
            <person name="Brown T."/>
            <person name="Cohen L."/>
        </authorList>
    </citation>
    <scope>NUCLEOTIDE SEQUENCE</scope>
    <source>
        <strain evidence="8">308</strain>
    </source>
</reference>
<evidence type="ECO:0000256" key="6">
    <source>
        <dbReference type="SAM" id="MobiDB-lite"/>
    </source>
</evidence>
<evidence type="ECO:0000256" key="1">
    <source>
        <dbReference type="ARBA" id="ARBA00004123"/>
    </source>
</evidence>
<feature type="domain" description="DNA-directed RNA polymerase RBP11-like dimerisation" evidence="7">
    <location>
        <begin position="32"/>
        <end position="109"/>
    </location>
</feature>
<dbReference type="HAMAP" id="MF_00261">
    <property type="entry name" value="RNApol_arch_Rpo11"/>
    <property type="match status" value="1"/>
</dbReference>
<evidence type="ECO:0000313" key="8">
    <source>
        <dbReference type="EMBL" id="CAD8900260.1"/>
    </source>
</evidence>
<gene>
    <name evidence="8" type="ORF">CHYS00102_LOCUS27477</name>
</gene>
<sequence length="151" mass="16739">MSVNEVRKPTAPIEFEIRNTNNSTDPLSSTSATFVLGNEDHTLGNALRHILLERTDVRFAGYAVPHPSEPVVQVRVQTKPRKIGEQPKAIEVLKSASQTLSDVCDLLTQKIEEAIPEVQAERAMFSQEEDADEEVDDYANEDGVYDEGEGL</sequence>
<dbReference type="PROSITE" id="PS01154">
    <property type="entry name" value="RNA_POL_L_13KD"/>
    <property type="match status" value="1"/>
</dbReference>
<comment type="subcellular location">
    <subcellularLocation>
        <location evidence="1">Nucleus</location>
    </subcellularLocation>
</comment>
<dbReference type="CDD" id="cd07029">
    <property type="entry name" value="RNAP_I_III_AC19"/>
    <property type="match status" value="1"/>
</dbReference>
<dbReference type="InterPro" id="IPR036603">
    <property type="entry name" value="RBP11-like"/>
</dbReference>
<dbReference type="GO" id="GO:0003677">
    <property type="term" value="F:DNA binding"/>
    <property type="evidence" value="ECO:0007669"/>
    <property type="project" value="InterPro"/>
</dbReference>
<dbReference type="InterPro" id="IPR008193">
    <property type="entry name" value="RNA_pol_Rpb11_13-16kDa_CS"/>
</dbReference>
<keyword evidence="2" id="KW-0240">DNA-directed RNA polymerase</keyword>
<dbReference type="Pfam" id="PF13656">
    <property type="entry name" value="RNA_pol_L_2"/>
    <property type="match status" value="1"/>
</dbReference>
<dbReference type="GO" id="GO:0006383">
    <property type="term" value="P:transcription by RNA polymerase III"/>
    <property type="evidence" value="ECO:0007669"/>
    <property type="project" value="TreeGrafter"/>
</dbReference>
<proteinExistence type="inferred from homology"/>
<feature type="region of interest" description="Disordered" evidence="6">
    <location>
        <begin position="121"/>
        <end position="151"/>
    </location>
</feature>
<dbReference type="GO" id="GO:0003899">
    <property type="term" value="F:DNA-directed RNA polymerase activity"/>
    <property type="evidence" value="ECO:0007669"/>
    <property type="project" value="InterPro"/>
</dbReference>
<dbReference type="Gene3D" id="3.30.1360.10">
    <property type="entry name" value="RNA polymerase, RBP11-like subunit"/>
    <property type="match status" value="1"/>
</dbReference>
<name>A0A7S1BWM0_9STRA</name>
<evidence type="ECO:0000256" key="5">
    <source>
        <dbReference type="ARBA" id="ARBA00025751"/>
    </source>
</evidence>